<dbReference type="EMBL" id="CP021422">
    <property type="protein sequence ID" value="ASB41746.1"/>
    <property type="molecule type" value="Genomic_DNA"/>
</dbReference>
<dbReference type="GO" id="GO:0051301">
    <property type="term" value="P:cell division"/>
    <property type="evidence" value="ECO:0007669"/>
    <property type="project" value="UniProtKB-KW"/>
</dbReference>
<dbReference type="RefSeq" id="WP_066539318.1">
    <property type="nucleotide sequence ID" value="NZ_CAPVCI010000023.1"/>
</dbReference>
<accession>A0A1Z2XTG8</accession>
<evidence type="ECO:0000313" key="3">
    <source>
        <dbReference type="EMBL" id="QQR31012.1"/>
    </source>
</evidence>
<dbReference type="InterPro" id="IPR036192">
    <property type="entry name" value="Cell_div_ZapA-like_sf"/>
</dbReference>
<dbReference type="KEGG" id="amur:ADH66_14410"/>
<name>A0A1Z2XTG8_9FIRM</name>
<dbReference type="InterPro" id="IPR053712">
    <property type="entry name" value="Bac_CellDiv_Activator"/>
</dbReference>
<dbReference type="AlphaFoldDB" id="A0A1Z2XTG8"/>
<keyword evidence="4" id="KW-1185">Reference proteome</keyword>
<evidence type="ECO:0000313" key="2">
    <source>
        <dbReference type="EMBL" id="ASB41746.1"/>
    </source>
</evidence>
<reference evidence="3 5" key="3">
    <citation type="submission" date="2020-11" db="EMBL/GenBank/DDBJ databases">
        <title>Closed and high quality bacterial genomes of the OMM12 community.</title>
        <authorList>
            <person name="Marbouty M."/>
            <person name="Lamy-Besnier Q."/>
            <person name="Debarbieux L."/>
            <person name="Koszul R."/>
        </authorList>
    </citation>
    <scope>NUCLEOTIDE SEQUENCE [LARGE SCALE GENOMIC DNA]</scope>
    <source>
        <strain evidence="3 5">KB18</strain>
    </source>
</reference>
<dbReference type="Proteomes" id="UP000596035">
    <property type="component" value="Chromosome"/>
</dbReference>
<feature type="region of interest" description="Disordered" evidence="1">
    <location>
        <begin position="189"/>
        <end position="235"/>
    </location>
</feature>
<dbReference type="Proteomes" id="UP000196710">
    <property type="component" value="Chromosome"/>
</dbReference>
<dbReference type="InterPro" id="IPR007838">
    <property type="entry name" value="Cell_div_ZapA-like"/>
</dbReference>
<protein>
    <submittedName>
        <fullName evidence="3">Cell division protein ZapA</fullName>
    </submittedName>
</protein>
<evidence type="ECO:0000313" key="4">
    <source>
        <dbReference type="Proteomes" id="UP000196710"/>
    </source>
</evidence>
<organism evidence="3 5">
    <name type="scientific">Acutalibacter muris</name>
    <dbReference type="NCBI Taxonomy" id="1796620"/>
    <lineage>
        <taxon>Bacteria</taxon>
        <taxon>Bacillati</taxon>
        <taxon>Bacillota</taxon>
        <taxon>Clostridia</taxon>
        <taxon>Eubacteriales</taxon>
        <taxon>Acutalibacteraceae</taxon>
        <taxon>Acutalibacter</taxon>
    </lineage>
</organism>
<reference evidence="4" key="2">
    <citation type="submission" date="2017-05" db="EMBL/GenBank/DDBJ databases">
        <title>Improved OligoMM genomes.</title>
        <authorList>
            <person name="Garzetti D."/>
        </authorList>
    </citation>
    <scope>NUCLEOTIDE SEQUENCE [LARGE SCALE GENOMIC DNA]</scope>
    <source>
        <strain evidence="4">KB18</strain>
    </source>
</reference>
<dbReference type="Pfam" id="PF05164">
    <property type="entry name" value="ZapA"/>
    <property type="match status" value="1"/>
</dbReference>
<evidence type="ECO:0000256" key="1">
    <source>
        <dbReference type="SAM" id="MobiDB-lite"/>
    </source>
</evidence>
<gene>
    <name evidence="3" type="primary">zapA</name>
    <name evidence="2" type="ORF">ADH66_14410</name>
    <name evidence="3" type="ORF">I5Q82_04785</name>
</gene>
<reference evidence="2" key="1">
    <citation type="journal article" date="2017" name="Genome Announc.">
        <title>High-Quality Whole-Genome Sequences of the Oligo-Mouse-Microbiota Bacterial Community.</title>
        <authorList>
            <person name="Garzetti D."/>
            <person name="Brugiroux S."/>
            <person name="Bunk B."/>
            <person name="Pukall R."/>
            <person name="McCoy K.D."/>
            <person name="Macpherson A.J."/>
            <person name="Stecher B."/>
        </authorList>
    </citation>
    <scope>NUCLEOTIDE SEQUENCE</scope>
    <source>
        <strain evidence="2">KB18</strain>
    </source>
</reference>
<keyword evidence="3" id="KW-0131">Cell cycle</keyword>
<dbReference type="Gene3D" id="6.10.250.790">
    <property type="match status" value="1"/>
</dbReference>
<proteinExistence type="predicted"/>
<dbReference type="EMBL" id="CP065321">
    <property type="protein sequence ID" value="QQR31012.1"/>
    <property type="molecule type" value="Genomic_DNA"/>
</dbReference>
<dbReference type="SUPFAM" id="SSF102829">
    <property type="entry name" value="Cell division protein ZapA-like"/>
    <property type="match status" value="1"/>
</dbReference>
<sequence>MDKRRVRLNINGVVCGLITGESEEYMQTLADEVGDLMKQVMDASPFITREAAALTAALSICDDCHKNAELAAKLRERCEELEVEAELWQEEKVELLKSAVDTQKDAQLAEKAARLSEKASRLETENTRLEEHIQRLKEFETRALALEDENAALRQSAIAASGPSRREGDLEAQNRELTSRLAALEERLAQAGKEPESKPAAPKSPVKRRRGNPLRQEPDMEQEGMVSFFETRADE</sequence>
<evidence type="ECO:0000313" key="5">
    <source>
        <dbReference type="Proteomes" id="UP000596035"/>
    </source>
</evidence>
<keyword evidence="3" id="KW-0132">Cell division</keyword>